<keyword evidence="3" id="KW-1185">Reference proteome</keyword>
<proteinExistence type="predicted"/>
<sequence length="281" mass="31433">MNFHTAPVNNVSEVTINVSDLKKSLDFYQEIIGFKVKSQTGKDAELSADGKTTLLRLTQPSNPINRHRTSGLYHFALLLPDRTDLAAFIKHLSTKDIRLGASDHAVSEALYLDDPDGNGIEIYRDRDPEEWSWNNDEVHMVTDPLNVEGVMATHKDEPFKGLPEDTIMGHLHLHVADIEDAVKYYTEGLGMEVVTRYGPQAAFLSFSKYHHHIAVNVWNGVGAPPPARNSIGLNYYTMKYHTPEAVENTVNNLESLGYKVEETPEGMFSEDPAGNRVLISE</sequence>
<dbReference type="InterPro" id="IPR037523">
    <property type="entry name" value="VOC_core"/>
</dbReference>
<dbReference type="Gene3D" id="3.10.180.10">
    <property type="entry name" value="2,3-Dihydroxybiphenyl 1,2-Dioxygenase, domain 1"/>
    <property type="match status" value="2"/>
</dbReference>
<keyword evidence="2" id="KW-0223">Dioxygenase</keyword>
<dbReference type="STRING" id="1123231.SAMN02745189_00091"/>
<dbReference type="Pfam" id="PF00903">
    <property type="entry name" value="Glyoxalase"/>
    <property type="match status" value="2"/>
</dbReference>
<dbReference type="InterPro" id="IPR004360">
    <property type="entry name" value="Glyas_Fos-R_dOase_dom"/>
</dbReference>
<keyword evidence="2" id="KW-0560">Oxidoreductase</keyword>
<gene>
    <name evidence="2" type="ORF">SAMN02745189_00091</name>
</gene>
<dbReference type="CDD" id="cd16359">
    <property type="entry name" value="VOC_BsCatE_like_C"/>
    <property type="match status" value="1"/>
</dbReference>
<dbReference type="PANTHER" id="PTHR43279">
    <property type="entry name" value="CATECHOL-2,3-DIOXYGENASE"/>
    <property type="match status" value="1"/>
</dbReference>
<feature type="domain" description="VOC" evidence="1">
    <location>
        <begin position="167"/>
        <end position="281"/>
    </location>
</feature>
<dbReference type="GO" id="GO:0051213">
    <property type="term" value="F:dioxygenase activity"/>
    <property type="evidence" value="ECO:0007669"/>
    <property type="project" value="UniProtKB-KW"/>
</dbReference>
<evidence type="ECO:0000313" key="2">
    <source>
        <dbReference type="EMBL" id="SHL39977.1"/>
    </source>
</evidence>
<dbReference type="PROSITE" id="PS51819">
    <property type="entry name" value="VOC"/>
    <property type="match status" value="2"/>
</dbReference>
<reference evidence="2 3" key="1">
    <citation type="submission" date="2016-11" db="EMBL/GenBank/DDBJ databases">
        <authorList>
            <person name="Jaros S."/>
            <person name="Januszkiewicz K."/>
            <person name="Wedrychowicz H."/>
        </authorList>
    </citation>
    <scope>NUCLEOTIDE SEQUENCE [LARGE SCALE GENOMIC DNA]</scope>
    <source>
        <strain evidence="2 3">DSM 16010</strain>
    </source>
</reference>
<accession>A0A1M7AB64</accession>
<dbReference type="OrthoDB" id="9792626at2"/>
<feature type="domain" description="VOC" evidence="1">
    <location>
        <begin position="10"/>
        <end position="125"/>
    </location>
</feature>
<name>A0A1M7AB64_9BACL</name>
<evidence type="ECO:0000259" key="1">
    <source>
        <dbReference type="PROSITE" id="PS51819"/>
    </source>
</evidence>
<dbReference type="CDD" id="cd07255">
    <property type="entry name" value="VOC_BsCatE_like_N"/>
    <property type="match status" value="1"/>
</dbReference>
<dbReference type="RefSeq" id="WP_072707267.1">
    <property type="nucleotide sequence ID" value="NZ_FRCF01000002.1"/>
</dbReference>
<dbReference type="AlphaFoldDB" id="A0A1M7AB64"/>
<protein>
    <submittedName>
        <fullName evidence="2">Catechol 2,3-dioxygenase</fullName>
    </submittedName>
</protein>
<dbReference type="EMBL" id="FRCF01000002">
    <property type="protein sequence ID" value="SHL39977.1"/>
    <property type="molecule type" value="Genomic_DNA"/>
</dbReference>
<evidence type="ECO:0000313" key="3">
    <source>
        <dbReference type="Proteomes" id="UP000184206"/>
    </source>
</evidence>
<dbReference type="PANTHER" id="PTHR43279:SF1">
    <property type="entry name" value="CATECHOL-2,3-DIOXYGENASE"/>
    <property type="match status" value="1"/>
</dbReference>
<dbReference type="Proteomes" id="UP000184206">
    <property type="component" value="Unassembled WGS sequence"/>
</dbReference>
<organism evidence="2 3">
    <name type="scientific">Lacicoccus alkaliphilus DSM 16010</name>
    <dbReference type="NCBI Taxonomy" id="1123231"/>
    <lineage>
        <taxon>Bacteria</taxon>
        <taxon>Bacillati</taxon>
        <taxon>Bacillota</taxon>
        <taxon>Bacilli</taxon>
        <taxon>Bacillales</taxon>
        <taxon>Salinicoccaceae</taxon>
        <taxon>Lacicoccus</taxon>
    </lineage>
</organism>
<dbReference type="SUPFAM" id="SSF54593">
    <property type="entry name" value="Glyoxalase/Bleomycin resistance protein/Dihydroxybiphenyl dioxygenase"/>
    <property type="match status" value="2"/>
</dbReference>
<dbReference type="InterPro" id="IPR029068">
    <property type="entry name" value="Glyas_Bleomycin-R_OHBP_Dase"/>
</dbReference>